<name>A0A8J2QS94_9NEOP</name>
<dbReference type="Gene3D" id="2.30.39.10">
    <property type="entry name" value="Alpha-1-antitrypsin, domain 1"/>
    <property type="match status" value="2"/>
</dbReference>
<proteinExistence type="inferred from homology"/>
<evidence type="ECO:0000259" key="7">
    <source>
        <dbReference type="SMART" id="SM00093"/>
    </source>
</evidence>
<keyword evidence="9" id="KW-1185">Reference proteome</keyword>
<dbReference type="PROSITE" id="PS00284">
    <property type="entry name" value="SERPIN"/>
    <property type="match status" value="1"/>
</dbReference>
<feature type="chain" id="PRO_5035269440" evidence="6">
    <location>
        <begin position="18"/>
        <end position="896"/>
    </location>
</feature>
<dbReference type="InterPro" id="IPR000215">
    <property type="entry name" value="Serpin_fam"/>
</dbReference>
<keyword evidence="3" id="KW-0722">Serine protease inhibitor</keyword>
<comment type="similarity">
    <text evidence="1 4">Belongs to the serpin family.</text>
</comment>
<evidence type="ECO:0000313" key="9">
    <source>
        <dbReference type="Proteomes" id="UP000789524"/>
    </source>
</evidence>
<dbReference type="GO" id="GO:0004867">
    <property type="term" value="F:serine-type endopeptidase inhibitor activity"/>
    <property type="evidence" value="ECO:0007669"/>
    <property type="project" value="UniProtKB-KW"/>
</dbReference>
<comment type="caution">
    <text evidence="8">The sequence shown here is derived from an EMBL/GenBank/DDBJ whole genome shotgun (WGS) entry which is preliminary data.</text>
</comment>
<keyword evidence="6" id="KW-0732">Signal</keyword>
<evidence type="ECO:0000256" key="2">
    <source>
        <dbReference type="ARBA" id="ARBA00022690"/>
    </source>
</evidence>
<evidence type="ECO:0000256" key="1">
    <source>
        <dbReference type="ARBA" id="ARBA00009500"/>
    </source>
</evidence>
<dbReference type="InterPro" id="IPR023796">
    <property type="entry name" value="Serpin_dom"/>
</dbReference>
<evidence type="ECO:0000256" key="6">
    <source>
        <dbReference type="SAM" id="SignalP"/>
    </source>
</evidence>
<dbReference type="InterPro" id="IPR042178">
    <property type="entry name" value="Serpin_sf_1"/>
</dbReference>
<evidence type="ECO:0000256" key="5">
    <source>
        <dbReference type="SAM" id="MobiDB-lite"/>
    </source>
</evidence>
<keyword evidence="2" id="KW-0646">Protease inhibitor</keyword>
<accession>A0A8J2QS94</accession>
<dbReference type="InterPro" id="IPR036186">
    <property type="entry name" value="Serpin_sf"/>
</dbReference>
<dbReference type="GO" id="GO:0005615">
    <property type="term" value="C:extracellular space"/>
    <property type="evidence" value="ECO:0007669"/>
    <property type="project" value="InterPro"/>
</dbReference>
<feature type="domain" description="Serpin" evidence="7">
    <location>
        <begin position="32"/>
        <end position="388"/>
    </location>
</feature>
<dbReference type="SUPFAM" id="SSF56574">
    <property type="entry name" value="Serpins"/>
    <property type="match status" value="2"/>
</dbReference>
<dbReference type="SMART" id="SM00093">
    <property type="entry name" value="SERPIN"/>
    <property type="match status" value="2"/>
</dbReference>
<dbReference type="PANTHER" id="PTHR11461:SF211">
    <property type="entry name" value="GH10112P-RELATED"/>
    <property type="match status" value="1"/>
</dbReference>
<dbReference type="PANTHER" id="PTHR11461">
    <property type="entry name" value="SERINE PROTEASE INHIBITOR, SERPIN"/>
    <property type="match status" value="1"/>
</dbReference>
<feature type="signal peptide" evidence="6">
    <location>
        <begin position="1"/>
        <end position="17"/>
    </location>
</feature>
<dbReference type="Proteomes" id="UP000789524">
    <property type="component" value="Unassembled WGS sequence"/>
</dbReference>
<evidence type="ECO:0000256" key="3">
    <source>
        <dbReference type="ARBA" id="ARBA00022900"/>
    </source>
</evidence>
<dbReference type="InterPro" id="IPR042185">
    <property type="entry name" value="Serpin_sf_2"/>
</dbReference>
<evidence type="ECO:0000313" key="8">
    <source>
        <dbReference type="EMBL" id="CAG9567944.1"/>
    </source>
</evidence>
<dbReference type="Pfam" id="PF00079">
    <property type="entry name" value="Serpin"/>
    <property type="match status" value="3"/>
</dbReference>
<feature type="region of interest" description="Disordered" evidence="5">
    <location>
        <begin position="544"/>
        <end position="573"/>
    </location>
</feature>
<protein>
    <submittedName>
        <fullName evidence="8">(African queen) hypothetical protein</fullName>
    </submittedName>
</protein>
<dbReference type="OrthoDB" id="10063692at2759"/>
<organism evidence="8 9">
    <name type="scientific">Danaus chrysippus</name>
    <name type="common">African queen</name>
    <dbReference type="NCBI Taxonomy" id="151541"/>
    <lineage>
        <taxon>Eukaryota</taxon>
        <taxon>Metazoa</taxon>
        <taxon>Ecdysozoa</taxon>
        <taxon>Arthropoda</taxon>
        <taxon>Hexapoda</taxon>
        <taxon>Insecta</taxon>
        <taxon>Pterygota</taxon>
        <taxon>Neoptera</taxon>
        <taxon>Endopterygota</taxon>
        <taxon>Lepidoptera</taxon>
        <taxon>Glossata</taxon>
        <taxon>Ditrysia</taxon>
        <taxon>Papilionoidea</taxon>
        <taxon>Nymphalidae</taxon>
        <taxon>Danainae</taxon>
        <taxon>Danaini</taxon>
        <taxon>Danaina</taxon>
        <taxon>Danaus</taxon>
        <taxon>Anosia</taxon>
    </lineage>
</organism>
<dbReference type="InterPro" id="IPR023795">
    <property type="entry name" value="Serpin_CS"/>
</dbReference>
<dbReference type="EMBL" id="CAKASE010000059">
    <property type="protein sequence ID" value="CAG9567944.1"/>
    <property type="molecule type" value="Genomic_DNA"/>
</dbReference>
<feature type="domain" description="Serpin" evidence="7">
    <location>
        <begin position="428"/>
        <end position="890"/>
    </location>
</feature>
<dbReference type="Gene3D" id="3.30.497.10">
    <property type="entry name" value="Antithrombin, subunit I, domain 2"/>
    <property type="match status" value="2"/>
</dbReference>
<gene>
    <name evidence="8" type="ORF">DCHRY22_LOCUS8013</name>
</gene>
<feature type="compositionally biased region" description="Basic and acidic residues" evidence="5">
    <location>
        <begin position="555"/>
        <end position="567"/>
    </location>
</feature>
<evidence type="ECO:0000256" key="4">
    <source>
        <dbReference type="RuleBase" id="RU000411"/>
    </source>
</evidence>
<reference evidence="8" key="1">
    <citation type="submission" date="2021-09" db="EMBL/GenBank/DDBJ databases">
        <authorList>
            <person name="Martin H S."/>
        </authorList>
    </citation>
    <scope>NUCLEOTIDE SEQUENCE</scope>
</reference>
<dbReference type="AlphaFoldDB" id="A0A8J2QS94"/>
<sequence>MFSIIVLLSIGVQNLHCSSVPPEISRLNFFDTDLLRYLAENKKGNVLVSPASVKSTLSMILEGASGATEEEIRSALRLSPYKFEFREQLNIYLKALNVNTTGVVLQNANAIFVSKTQKIKKDYEQILRQVYYADIKTVDFSYSNNASDAINQWVNQQTKGLIPNIVQPSDINPQSESVIANALYFRGSWKRGFNPRHTRPACFHVDKGCLKVAMMELHHDLNYAFVENLRAHALELPYEGNRYSMFLLVPQEKTGLNTLLRDLPYMSLPQITPFMENTNVRLFMPKFSIDYSESMVGALRSMRVTSLFSKNASLPGMFENQTSEVNDIMHKVHMSVDEVGTVAAAVSVAVVIPLIEDGIQLQVDRPFVFFIRDNELEITLFEGKIEEPSVYVETAVLVVAVGLSSARWLRKQRSDESKEACFVGKATYELSTTMLQGYLDDDTNIAFSPLGYSAILAILAEGATGKTRNELISALHLPEDQNLTRKTYKDILERLKYRNEYKHNQPELKNFFYIYKNYTINEDYKKILEDYYLTDVRSIERQSSIEDFNSEENEPEIKEEAAPKTEEVSDLIQPEESNEQLFSYAVKDIPEKVYKPAKNIKEQIKLVKTTEDKKDIGDEEETMVAVEARNHARSLQVLNQKKDIASSISVNSVGDKSSKSVNSLMLIFNGMYFRGSWKKAFDKIEPGLFYKSSSEKKQVPMMKSRGNFLTGSLPDLDSEAILLPYDGDRYALILLVPRSRDGLVRLVADLPDTTLAEIQESLREEELEVSVPTFYVETTTKPVTTLAKFGVSSIFGHEAELSGISSKEGLFVQELVQNVAVRVDNTDASAASISASNVVGDIEAVESELKSLPLVETEGPRRFCVERPFVFYIIDRLEGLVVVTGKIIDPELQNDV</sequence>